<dbReference type="EMBL" id="WWBZ02000022">
    <property type="protein sequence ID" value="KAF4307990.1"/>
    <property type="molecule type" value="Genomic_DNA"/>
</dbReference>
<evidence type="ECO:0000313" key="1">
    <source>
        <dbReference type="EMBL" id="KAF4307990.1"/>
    </source>
</evidence>
<accession>A0A8H4N3T5</accession>
<organism evidence="1 2">
    <name type="scientific">Botryosphaeria dothidea</name>
    <dbReference type="NCBI Taxonomy" id="55169"/>
    <lineage>
        <taxon>Eukaryota</taxon>
        <taxon>Fungi</taxon>
        <taxon>Dikarya</taxon>
        <taxon>Ascomycota</taxon>
        <taxon>Pezizomycotina</taxon>
        <taxon>Dothideomycetes</taxon>
        <taxon>Dothideomycetes incertae sedis</taxon>
        <taxon>Botryosphaeriales</taxon>
        <taxon>Botryosphaeriaceae</taxon>
        <taxon>Botryosphaeria</taxon>
    </lineage>
</organism>
<dbReference type="Proteomes" id="UP000572817">
    <property type="component" value="Unassembled WGS sequence"/>
</dbReference>
<evidence type="ECO:0000313" key="2">
    <source>
        <dbReference type="Proteomes" id="UP000572817"/>
    </source>
</evidence>
<proteinExistence type="predicted"/>
<keyword evidence="2" id="KW-1185">Reference proteome</keyword>
<dbReference type="AlphaFoldDB" id="A0A8H4N3T5"/>
<sequence length="55" mass="6164">MPLAGCVLVTTAMTTTKNEGERIHDSRDFAMAETSLARDDDEAAFFLRLSTRLRM</sequence>
<protein>
    <submittedName>
        <fullName evidence="1">Uncharacterized protein</fullName>
    </submittedName>
</protein>
<reference evidence="1" key="1">
    <citation type="submission" date="2020-04" db="EMBL/GenBank/DDBJ databases">
        <title>Genome Assembly and Annotation of Botryosphaeria dothidea sdau 11-99, a Latent Pathogen of Apple Fruit Ring Rot in China.</title>
        <authorList>
            <person name="Yu C."/>
            <person name="Diao Y."/>
            <person name="Lu Q."/>
            <person name="Zhao J."/>
            <person name="Cui S."/>
            <person name="Peng C."/>
            <person name="He B."/>
            <person name="Liu H."/>
        </authorList>
    </citation>
    <scope>NUCLEOTIDE SEQUENCE [LARGE SCALE GENOMIC DNA]</scope>
    <source>
        <strain evidence="1">Sdau11-99</strain>
    </source>
</reference>
<name>A0A8H4N3T5_9PEZI</name>
<gene>
    <name evidence="1" type="ORF">GTA08_BOTSDO04685</name>
</gene>
<comment type="caution">
    <text evidence="1">The sequence shown here is derived from an EMBL/GenBank/DDBJ whole genome shotgun (WGS) entry which is preliminary data.</text>
</comment>